<accession>A0A8J6B0P7</accession>
<evidence type="ECO:0000313" key="2">
    <source>
        <dbReference type="Proteomes" id="UP000717585"/>
    </source>
</evidence>
<evidence type="ECO:0008006" key="3">
    <source>
        <dbReference type="Google" id="ProtNLM"/>
    </source>
</evidence>
<gene>
    <name evidence="1" type="ORF">J8273_2256</name>
</gene>
<name>A0A8J6B0P7_9EUKA</name>
<sequence>MSSEGQGPSEITRTCRRVFGQGSVSNVRKRLSFMDGDEKKEERKKRPQEFRAAEVREFLQRAVPQRDYILEEIVDLIQIQFGKKYHKIRVTQLTYSQYTRSTLTPDAAYCICRHTRLS</sequence>
<keyword evidence="2" id="KW-1185">Reference proteome</keyword>
<reference evidence="1" key="1">
    <citation type="submission" date="2021-05" db="EMBL/GenBank/DDBJ databases">
        <title>A free-living protist that lacks canonical eukaryotic 1 DNA replication and segregation systems.</title>
        <authorList>
            <person name="Salas-Leiva D.E."/>
            <person name="Tromer E.C."/>
            <person name="Curtis B.A."/>
            <person name="Jerlstrom-Hultqvist J."/>
            <person name="Kolisko M."/>
            <person name="Yi Z."/>
            <person name="Salas-Leiva J.S."/>
            <person name="Gallot-Lavallee L."/>
            <person name="Kops G.J.P.L."/>
            <person name="Archibald J.M."/>
            <person name="Simpson A.G.B."/>
            <person name="Roger A.J."/>
        </authorList>
    </citation>
    <scope>NUCLEOTIDE SEQUENCE</scope>
    <source>
        <strain evidence="1">BICM</strain>
    </source>
</reference>
<proteinExistence type="predicted"/>
<dbReference type="Proteomes" id="UP000717585">
    <property type="component" value="Unassembled WGS sequence"/>
</dbReference>
<comment type="caution">
    <text evidence="1">The sequence shown here is derived from an EMBL/GenBank/DDBJ whole genome shotgun (WGS) entry which is preliminary data.</text>
</comment>
<dbReference type="EMBL" id="JAHDYR010000007">
    <property type="protein sequence ID" value="KAG9395910.1"/>
    <property type="molecule type" value="Genomic_DNA"/>
</dbReference>
<organism evidence="1 2">
    <name type="scientific">Carpediemonas membranifera</name>
    <dbReference type="NCBI Taxonomy" id="201153"/>
    <lineage>
        <taxon>Eukaryota</taxon>
        <taxon>Metamonada</taxon>
        <taxon>Carpediemonas-like organisms</taxon>
        <taxon>Carpediemonas</taxon>
    </lineage>
</organism>
<evidence type="ECO:0000313" key="1">
    <source>
        <dbReference type="EMBL" id="KAG9395910.1"/>
    </source>
</evidence>
<protein>
    <recommendedName>
        <fullName evidence="3">Transposase</fullName>
    </recommendedName>
</protein>
<dbReference type="AlphaFoldDB" id="A0A8J6B0P7"/>